<dbReference type="SUPFAM" id="SSF53850">
    <property type="entry name" value="Periplasmic binding protein-like II"/>
    <property type="match status" value="1"/>
</dbReference>
<dbReference type="OrthoDB" id="383889at2"/>
<dbReference type="PANTHER" id="PTHR43649:SF12">
    <property type="entry name" value="DIACETYLCHITOBIOSE BINDING PROTEIN DASA"/>
    <property type="match status" value="1"/>
</dbReference>
<accession>A0A5A5TB22</accession>
<dbReference type="Gene3D" id="3.40.190.10">
    <property type="entry name" value="Periplasmic binding protein-like II"/>
    <property type="match status" value="1"/>
</dbReference>
<keyword evidence="1" id="KW-0732">Signal</keyword>
<dbReference type="RefSeq" id="WP_149401100.1">
    <property type="nucleotide sequence ID" value="NZ_BIXY01000018.1"/>
</dbReference>
<sequence>MSQNQSSSNSFTRRRFLQYSGGLALSGSLLAACAGTGAGGGGTANGNSNLPNLTQWYHQYGEKGTEQAVRSYAKNYTKANVTVKWVAGVGNAYGNSVNTALLGSSAPDIFEQSALSVDQVKQGLLAPLDDIFAAHKDDFLPASVKPFTVNGHVYAIKMLNDPTFIYYRKSMFQKANITKIPTTIDELIDAAKKVSAANNVKSIYIGPDAGVDALHQIAIWASGPQQDLLSADNKVIFNTDRVANMYLKIHELNATGNVLPDATDFWWSINPFLNGSVAMQWCGLWAMPQVVTALKDDFGIFPLPGLDAQSDPATVDGGWAEMVYAKGKNVAAAKAYVESLWIDNATVQKDWNVAYGFHIPPRVSTSAQTDKLKTGPAADAVNILNKYGHSATPYWNAAMETYLEDAVSKILKGGGTASNAKTLLDQAAEKCNTELQKEL</sequence>
<dbReference type="EMBL" id="BIXY01000018">
    <property type="protein sequence ID" value="GCF08104.1"/>
    <property type="molecule type" value="Genomic_DNA"/>
</dbReference>
<proteinExistence type="predicted"/>
<evidence type="ECO:0000313" key="3">
    <source>
        <dbReference type="Proteomes" id="UP000322530"/>
    </source>
</evidence>
<dbReference type="PROSITE" id="PS51318">
    <property type="entry name" value="TAT"/>
    <property type="match status" value="1"/>
</dbReference>
<evidence type="ECO:0000256" key="1">
    <source>
        <dbReference type="SAM" id="SignalP"/>
    </source>
</evidence>
<organism evidence="2 3">
    <name type="scientific">Dictyobacter arantiisoli</name>
    <dbReference type="NCBI Taxonomy" id="2014874"/>
    <lineage>
        <taxon>Bacteria</taxon>
        <taxon>Bacillati</taxon>
        <taxon>Chloroflexota</taxon>
        <taxon>Ktedonobacteria</taxon>
        <taxon>Ktedonobacterales</taxon>
        <taxon>Dictyobacteraceae</taxon>
        <taxon>Dictyobacter</taxon>
    </lineage>
</organism>
<dbReference type="PANTHER" id="PTHR43649">
    <property type="entry name" value="ARABINOSE-BINDING PROTEIN-RELATED"/>
    <property type="match status" value="1"/>
</dbReference>
<dbReference type="InterPro" id="IPR006311">
    <property type="entry name" value="TAT_signal"/>
</dbReference>
<feature type="chain" id="PRO_5022718171" evidence="1">
    <location>
        <begin position="32"/>
        <end position="439"/>
    </location>
</feature>
<keyword evidence="3" id="KW-1185">Reference proteome</keyword>
<name>A0A5A5TB22_9CHLR</name>
<protein>
    <submittedName>
        <fullName evidence="2">Sugar ABC transporter substrate-binding protein</fullName>
    </submittedName>
</protein>
<dbReference type="AlphaFoldDB" id="A0A5A5TB22"/>
<comment type="caution">
    <text evidence="2">The sequence shown here is derived from an EMBL/GenBank/DDBJ whole genome shotgun (WGS) entry which is preliminary data.</text>
</comment>
<dbReference type="InterPro" id="IPR050490">
    <property type="entry name" value="Bact_solute-bd_prot1"/>
</dbReference>
<dbReference type="Proteomes" id="UP000322530">
    <property type="component" value="Unassembled WGS sequence"/>
</dbReference>
<evidence type="ECO:0000313" key="2">
    <source>
        <dbReference type="EMBL" id="GCF08104.1"/>
    </source>
</evidence>
<gene>
    <name evidence="2" type="ORF">KDI_16680</name>
</gene>
<feature type="signal peptide" evidence="1">
    <location>
        <begin position="1"/>
        <end position="31"/>
    </location>
</feature>
<reference evidence="2 3" key="1">
    <citation type="submission" date="2019-01" db="EMBL/GenBank/DDBJ databases">
        <title>Draft genome sequence of Dictyobacter sp. Uno17.</title>
        <authorList>
            <person name="Wang C.M."/>
            <person name="Zheng Y."/>
            <person name="Sakai Y."/>
            <person name="Abe K."/>
            <person name="Yokota A."/>
            <person name="Yabe S."/>
        </authorList>
    </citation>
    <scope>NUCLEOTIDE SEQUENCE [LARGE SCALE GENOMIC DNA]</scope>
    <source>
        <strain evidence="2 3">Uno17</strain>
    </source>
</reference>